<name>A0A4Z2I3C2_9TELE</name>
<evidence type="ECO:0000313" key="2">
    <source>
        <dbReference type="Proteomes" id="UP000314294"/>
    </source>
</evidence>
<proteinExistence type="predicted"/>
<gene>
    <name evidence="1" type="ORF">EYF80_017985</name>
</gene>
<dbReference type="EMBL" id="SRLO01000145">
    <property type="protein sequence ID" value="TNN71814.1"/>
    <property type="molecule type" value="Genomic_DNA"/>
</dbReference>
<comment type="caution">
    <text evidence="1">The sequence shown here is derived from an EMBL/GenBank/DDBJ whole genome shotgun (WGS) entry which is preliminary data.</text>
</comment>
<keyword evidence="2" id="KW-1185">Reference proteome</keyword>
<sequence length="90" mass="10074">MPPPTPSPVKHWLLATVKGILQLSNMIGLSRGPEKALLLEPTFTYETHTLFDQHRDQSLRATLGLVQHCLLEVLPKDTCIHTGNEHHSES</sequence>
<protein>
    <submittedName>
        <fullName evidence="1">Uncharacterized protein</fullName>
    </submittedName>
</protein>
<accession>A0A4Z2I3C2</accession>
<organism evidence="1 2">
    <name type="scientific">Liparis tanakae</name>
    <name type="common">Tanaka's snailfish</name>
    <dbReference type="NCBI Taxonomy" id="230148"/>
    <lineage>
        <taxon>Eukaryota</taxon>
        <taxon>Metazoa</taxon>
        <taxon>Chordata</taxon>
        <taxon>Craniata</taxon>
        <taxon>Vertebrata</taxon>
        <taxon>Euteleostomi</taxon>
        <taxon>Actinopterygii</taxon>
        <taxon>Neopterygii</taxon>
        <taxon>Teleostei</taxon>
        <taxon>Neoteleostei</taxon>
        <taxon>Acanthomorphata</taxon>
        <taxon>Eupercaria</taxon>
        <taxon>Perciformes</taxon>
        <taxon>Cottioidei</taxon>
        <taxon>Cottales</taxon>
        <taxon>Liparidae</taxon>
        <taxon>Liparis</taxon>
    </lineage>
</organism>
<reference evidence="1 2" key="1">
    <citation type="submission" date="2019-03" db="EMBL/GenBank/DDBJ databases">
        <title>First draft genome of Liparis tanakae, snailfish: a comprehensive survey of snailfish specific genes.</title>
        <authorList>
            <person name="Kim W."/>
            <person name="Song I."/>
            <person name="Jeong J.-H."/>
            <person name="Kim D."/>
            <person name="Kim S."/>
            <person name="Ryu S."/>
            <person name="Song J.Y."/>
            <person name="Lee S.K."/>
        </authorList>
    </citation>
    <scope>NUCLEOTIDE SEQUENCE [LARGE SCALE GENOMIC DNA]</scope>
    <source>
        <tissue evidence="1">Muscle</tissue>
    </source>
</reference>
<evidence type="ECO:0000313" key="1">
    <source>
        <dbReference type="EMBL" id="TNN71814.1"/>
    </source>
</evidence>
<dbReference type="AlphaFoldDB" id="A0A4Z2I3C2"/>
<dbReference type="Proteomes" id="UP000314294">
    <property type="component" value="Unassembled WGS sequence"/>
</dbReference>